<keyword evidence="1" id="KW-0472">Membrane</keyword>
<protein>
    <submittedName>
        <fullName evidence="2">Uncharacterized protein</fullName>
    </submittedName>
</protein>
<dbReference type="RefSeq" id="WP_154809351.1">
    <property type="nucleotide sequence ID" value="NZ_VIAQ01000012.1"/>
</dbReference>
<keyword evidence="1" id="KW-0812">Transmembrane</keyword>
<accession>A0A7Z8P2L6</accession>
<dbReference type="Proteomes" id="UP000319335">
    <property type="component" value="Unassembled WGS sequence"/>
</dbReference>
<keyword evidence="1" id="KW-1133">Transmembrane helix</keyword>
<feature type="transmembrane region" description="Helical" evidence="1">
    <location>
        <begin position="73"/>
        <end position="95"/>
    </location>
</feature>
<keyword evidence="3" id="KW-1185">Reference proteome</keyword>
<gene>
    <name evidence="2" type="ORF">FKV42_06085</name>
</gene>
<evidence type="ECO:0000256" key="1">
    <source>
        <dbReference type="SAM" id="Phobius"/>
    </source>
</evidence>
<dbReference type="AlphaFoldDB" id="A0A7Z8P2L6"/>
<dbReference type="EMBL" id="VIAQ01000012">
    <property type="protein sequence ID" value="TQD26316.1"/>
    <property type="molecule type" value="Genomic_DNA"/>
</dbReference>
<feature type="transmembrane region" description="Helical" evidence="1">
    <location>
        <begin position="152"/>
        <end position="170"/>
    </location>
</feature>
<proteinExistence type="predicted"/>
<feature type="transmembrane region" description="Helical" evidence="1">
    <location>
        <begin position="252"/>
        <end position="271"/>
    </location>
</feature>
<dbReference type="OrthoDB" id="142786at2157"/>
<feature type="transmembrane region" description="Helical" evidence="1">
    <location>
        <begin position="213"/>
        <end position="240"/>
    </location>
</feature>
<feature type="transmembrane region" description="Helical" evidence="1">
    <location>
        <begin position="115"/>
        <end position="140"/>
    </location>
</feature>
<evidence type="ECO:0000313" key="2">
    <source>
        <dbReference type="EMBL" id="TQD26316.1"/>
    </source>
</evidence>
<name>A0A7Z8P2L6_9EURY</name>
<sequence length="287" mass="32533">MSNFKNKDFNKKASRTKSRPDEIIKLLLLESGQNVADMGVGRGLPSFLLYALGREYMDNDIENEQGENRSLQWIWYVIPFGALFLLWEILARIILVKYGLPPISVIVWSLSPRMIYQLGITFLFSILELLVVLLIGLPLGNLIHTSKNVKQFITPVLWFLIFLTGTAIIVKTPILTVLFGISQFLIFLQSIIVPILVVMLISGDGQKLIATKMGYLFCLLFQMMSEMTIQTMVGGIGQLLSMYYNTHNFTMLYSTLFLIGAAGLFVEKVLIEYVGNKLKNYNKILDL</sequence>
<evidence type="ECO:0000313" key="3">
    <source>
        <dbReference type="Proteomes" id="UP000319335"/>
    </source>
</evidence>
<organism evidence="2 3">
    <name type="scientific">Methanolobus vulcani</name>
    <dbReference type="NCBI Taxonomy" id="38026"/>
    <lineage>
        <taxon>Archaea</taxon>
        <taxon>Methanobacteriati</taxon>
        <taxon>Methanobacteriota</taxon>
        <taxon>Stenosarchaea group</taxon>
        <taxon>Methanomicrobia</taxon>
        <taxon>Methanosarcinales</taxon>
        <taxon>Methanosarcinaceae</taxon>
        <taxon>Methanolobus</taxon>
    </lineage>
</organism>
<reference evidence="2 3" key="1">
    <citation type="submission" date="2019-06" db="EMBL/GenBank/DDBJ databases">
        <title>Draft genome sequence of Methanolobus vulcani B1d.</title>
        <authorList>
            <person name="Creighbaum A.J."/>
            <person name="Ticak T."/>
            <person name="Hariraju D."/>
            <person name="Arivett B.A."/>
            <person name="Ferguson D.J.Jr."/>
        </authorList>
    </citation>
    <scope>NUCLEOTIDE SEQUENCE [LARGE SCALE GENOMIC DNA]</scope>
    <source>
        <strain evidence="2 3">B1d</strain>
    </source>
</reference>
<comment type="caution">
    <text evidence="2">The sequence shown here is derived from an EMBL/GenBank/DDBJ whole genome shotgun (WGS) entry which is preliminary data.</text>
</comment>
<feature type="transmembrane region" description="Helical" evidence="1">
    <location>
        <begin position="176"/>
        <end position="201"/>
    </location>
</feature>